<feature type="chain" id="PRO_5009243033" description="PKD domain-containing protein" evidence="2">
    <location>
        <begin position="21"/>
        <end position="249"/>
    </location>
</feature>
<reference evidence="4 5" key="1">
    <citation type="submission" date="2016-10" db="EMBL/GenBank/DDBJ databases">
        <authorList>
            <person name="de Groot N.N."/>
        </authorList>
    </citation>
    <scope>NUCLEOTIDE SEQUENCE [LARGE SCALE GENOMIC DNA]</scope>
    <source>
        <strain evidence="4 5">DSM 23142</strain>
    </source>
</reference>
<keyword evidence="2" id="KW-0732">Signal</keyword>
<evidence type="ECO:0000259" key="3">
    <source>
        <dbReference type="PROSITE" id="PS50093"/>
    </source>
</evidence>
<accession>A0A1G8BBL3</accession>
<sequence>MRLIFAVVLAVAGLVPSAVAANGCGLESAWTQCEVGNSGSQIDIGAGITNPGSEFSDDQNEGADDVSAPAPQEDCFFDRCDLDYTVVGLPDVTLADLVSFVPARPTLRGEPAGVGVVGMPTNVVAAASAQSIPGRLLDHDVVVGFTPVAFRFDYGDGTSQQAPSGGASWADLGQAQFTPTSTSHAYAARGTYVVAVTVLYSAAVDFGTGWRPVAGFVESTTGGYDVRVVEVRTALVDKTCIEYPTGPGC</sequence>
<dbReference type="Proteomes" id="UP000199009">
    <property type="component" value="Chromosome I"/>
</dbReference>
<gene>
    <name evidence="4" type="ORF">SAMN04489810_2750</name>
</gene>
<dbReference type="STRING" id="370764.SAMN04489810_2750"/>
<name>A0A1G8BBL3_9MICO</name>
<dbReference type="GO" id="GO:0005975">
    <property type="term" value="P:carbohydrate metabolic process"/>
    <property type="evidence" value="ECO:0007669"/>
    <property type="project" value="UniProtKB-ARBA"/>
</dbReference>
<evidence type="ECO:0000256" key="1">
    <source>
        <dbReference type="SAM" id="MobiDB-lite"/>
    </source>
</evidence>
<protein>
    <recommendedName>
        <fullName evidence="3">PKD domain-containing protein</fullName>
    </recommendedName>
</protein>
<evidence type="ECO:0000313" key="4">
    <source>
        <dbReference type="EMBL" id="SDH30609.1"/>
    </source>
</evidence>
<dbReference type="PROSITE" id="PS50093">
    <property type="entry name" value="PKD"/>
    <property type="match status" value="1"/>
</dbReference>
<feature type="signal peptide" evidence="2">
    <location>
        <begin position="1"/>
        <end position="20"/>
    </location>
</feature>
<dbReference type="SUPFAM" id="SSF49299">
    <property type="entry name" value="PKD domain"/>
    <property type="match status" value="1"/>
</dbReference>
<dbReference type="InterPro" id="IPR013783">
    <property type="entry name" value="Ig-like_fold"/>
</dbReference>
<dbReference type="OrthoDB" id="5192284at2"/>
<dbReference type="AlphaFoldDB" id="A0A1G8BBL3"/>
<dbReference type="EMBL" id="LT629692">
    <property type="protein sequence ID" value="SDH30609.1"/>
    <property type="molecule type" value="Genomic_DNA"/>
</dbReference>
<dbReference type="InterPro" id="IPR000601">
    <property type="entry name" value="PKD_dom"/>
</dbReference>
<feature type="compositionally biased region" description="Acidic residues" evidence="1">
    <location>
        <begin position="55"/>
        <end position="64"/>
    </location>
</feature>
<evidence type="ECO:0000313" key="5">
    <source>
        <dbReference type="Proteomes" id="UP000199009"/>
    </source>
</evidence>
<proteinExistence type="predicted"/>
<dbReference type="Gene3D" id="2.60.40.10">
    <property type="entry name" value="Immunoglobulins"/>
    <property type="match status" value="1"/>
</dbReference>
<dbReference type="RefSeq" id="WP_091491245.1">
    <property type="nucleotide sequence ID" value="NZ_LT629692.1"/>
</dbReference>
<feature type="region of interest" description="Disordered" evidence="1">
    <location>
        <begin position="47"/>
        <end position="68"/>
    </location>
</feature>
<organism evidence="4 5">
    <name type="scientific">Microbacterium pygmaeum</name>
    <dbReference type="NCBI Taxonomy" id="370764"/>
    <lineage>
        <taxon>Bacteria</taxon>
        <taxon>Bacillati</taxon>
        <taxon>Actinomycetota</taxon>
        <taxon>Actinomycetes</taxon>
        <taxon>Micrococcales</taxon>
        <taxon>Microbacteriaceae</taxon>
        <taxon>Microbacterium</taxon>
    </lineage>
</organism>
<feature type="domain" description="PKD" evidence="3">
    <location>
        <begin position="146"/>
        <end position="198"/>
    </location>
</feature>
<dbReference type="InterPro" id="IPR035986">
    <property type="entry name" value="PKD_dom_sf"/>
</dbReference>
<keyword evidence="5" id="KW-1185">Reference proteome</keyword>
<evidence type="ECO:0000256" key="2">
    <source>
        <dbReference type="SAM" id="SignalP"/>
    </source>
</evidence>